<dbReference type="EMBL" id="LKCN02000003">
    <property type="protein sequence ID" value="RCI15078.1"/>
    <property type="molecule type" value="Genomic_DNA"/>
</dbReference>
<name>A0A367LKX6_9HYPO</name>
<organism evidence="1 2">
    <name type="scientific">Ophiocordyceps polyrhachis-furcata BCC 54312</name>
    <dbReference type="NCBI Taxonomy" id="1330021"/>
    <lineage>
        <taxon>Eukaryota</taxon>
        <taxon>Fungi</taxon>
        <taxon>Dikarya</taxon>
        <taxon>Ascomycota</taxon>
        <taxon>Pezizomycotina</taxon>
        <taxon>Sordariomycetes</taxon>
        <taxon>Hypocreomycetidae</taxon>
        <taxon>Hypocreales</taxon>
        <taxon>Ophiocordycipitaceae</taxon>
        <taxon>Ophiocordyceps</taxon>
    </lineage>
</organism>
<protein>
    <submittedName>
        <fullName evidence="1">Uncharacterized protein</fullName>
    </submittedName>
</protein>
<keyword evidence="2" id="KW-1185">Reference proteome</keyword>
<sequence length="134" mass="14333">MSIVARLRVFSFLIAPISPPPPPVQVNFVSGKGNLGRVKGASLSIFISRYMYPSVAATRLSCLIELDLILEPKPSLTAGRCRLPTSLLSPSLVRVSTSVPPKFYPGGHVRIVTPSKDRRLASTSSGANVAEALF</sequence>
<proteinExistence type="predicted"/>
<evidence type="ECO:0000313" key="2">
    <source>
        <dbReference type="Proteomes" id="UP000253664"/>
    </source>
</evidence>
<dbReference type="AlphaFoldDB" id="A0A367LKX6"/>
<evidence type="ECO:0000313" key="1">
    <source>
        <dbReference type="EMBL" id="RCI15078.1"/>
    </source>
</evidence>
<comment type="caution">
    <text evidence="1">The sequence shown here is derived from an EMBL/GenBank/DDBJ whole genome shotgun (WGS) entry which is preliminary data.</text>
</comment>
<reference evidence="1 2" key="1">
    <citation type="journal article" date="2015" name="BMC Genomics">
        <title>Insights from the genome of Ophiocordyceps polyrhachis-furcata to pathogenicity and host specificity in insect fungi.</title>
        <authorList>
            <person name="Wichadakul D."/>
            <person name="Kobmoo N."/>
            <person name="Ingsriswang S."/>
            <person name="Tangphatsornruang S."/>
            <person name="Chantasingh D."/>
            <person name="Luangsa-ard J.J."/>
            <person name="Eurwilaichitr L."/>
        </authorList>
    </citation>
    <scope>NUCLEOTIDE SEQUENCE [LARGE SCALE GENOMIC DNA]</scope>
    <source>
        <strain evidence="1 2">BCC 54312</strain>
    </source>
</reference>
<gene>
    <name evidence="1" type="ORF">L249_6651</name>
</gene>
<accession>A0A367LKX6</accession>
<dbReference type="Proteomes" id="UP000253664">
    <property type="component" value="Unassembled WGS sequence"/>
</dbReference>